<feature type="domain" description="HupH hydrogenase expression protein C-terminal" evidence="2">
    <location>
        <begin position="335"/>
        <end position="455"/>
    </location>
</feature>
<dbReference type="Pfam" id="PF07449">
    <property type="entry name" value="HyaE"/>
    <property type="match status" value="1"/>
</dbReference>
<sequence>VMQTDPKANTAKVVGRGEHKRINTALVGHVNIGDWLLIFMNDAREILSPQRAQEIDATLNMVEAAMQGQVEQRLVNDFAAQWLDESNIDAFVNADGDHVLFLMGDTHRFAQGLDVAVVLPELQSMHPQRFDIGVVRKEAEDAIAKRFASRSWPALIFVRQVISELGIGSQAAEGLDYTPMPKGMQTYHAPVLPEPEEAASCQAAKAALTAVLLILQTQATSNGAAYTAQSKVHLNDLDTLNLALINQVLGEGEVAATVSASENTIGVHVQESVFTGVWRVLDYTQEGTLQDYIEIGPIPRILREVALIDAQTKNHSRASAAELPQRFLGSVGPLLTEIHEKSSYAQSLAEEAITTTTTPFSHTINLSLLPLGIEDISYLDHSLGTGRVTILSRGYGNCRITNTLTPETWRLVYYNSQDIVILNAVEITKVPEVACAAIQDLEDSAERLAEVLAWLGQDE</sequence>
<protein>
    <recommendedName>
        <fullName evidence="2">HupH hydrogenase expression protein C-terminal domain-containing protein</fullName>
    </recommendedName>
</protein>
<dbReference type="OrthoDB" id="10591779at2759"/>
<dbReference type="SUPFAM" id="SSF159127">
    <property type="entry name" value="HupF/HypC-like"/>
    <property type="match status" value="1"/>
</dbReference>
<keyword evidence="4" id="KW-1185">Reference proteome</keyword>
<dbReference type="EMBL" id="LR913494">
    <property type="protein sequence ID" value="CAD7254891.1"/>
    <property type="molecule type" value="Genomic_DNA"/>
</dbReference>
<organism evidence="3">
    <name type="scientific">Darwinula stevensoni</name>
    <dbReference type="NCBI Taxonomy" id="69355"/>
    <lineage>
        <taxon>Eukaryota</taxon>
        <taxon>Metazoa</taxon>
        <taxon>Ecdysozoa</taxon>
        <taxon>Arthropoda</taxon>
        <taxon>Crustacea</taxon>
        <taxon>Oligostraca</taxon>
        <taxon>Ostracoda</taxon>
        <taxon>Podocopa</taxon>
        <taxon>Podocopida</taxon>
        <taxon>Darwinulocopina</taxon>
        <taxon>Darwinuloidea</taxon>
        <taxon>Darwinulidae</taxon>
        <taxon>Darwinula</taxon>
    </lineage>
</organism>
<dbReference type="Pfam" id="PF04809">
    <property type="entry name" value="HupH_C"/>
    <property type="match status" value="2"/>
</dbReference>
<evidence type="ECO:0000259" key="2">
    <source>
        <dbReference type="Pfam" id="PF04809"/>
    </source>
</evidence>
<dbReference type="EMBL" id="CAJPEV010013976">
    <property type="protein sequence ID" value="CAG0906858.1"/>
    <property type="molecule type" value="Genomic_DNA"/>
</dbReference>
<name>A0A7R9FTS9_9CRUS</name>
<proteinExistence type="inferred from homology"/>
<gene>
    <name evidence="3" type="ORF">DSTB1V02_LOCUS14637</name>
</gene>
<evidence type="ECO:0000313" key="4">
    <source>
        <dbReference type="Proteomes" id="UP000677054"/>
    </source>
</evidence>
<dbReference type="AlphaFoldDB" id="A0A7R9FTS9"/>
<reference evidence="3" key="1">
    <citation type="submission" date="2020-11" db="EMBL/GenBank/DDBJ databases">
        <authorList>
            <person name="Tran Van P."/>
        </authorList>
    </citation>
    <scope>NUCLEOTIDE SEQUENCE</scope>
</reference>
<dbReference type="InterPro" id="IPR036249">
    <property type="entry name" value="Thioredoxin-like_sf"/>
</dbReference>
<evidence type="ECO:0000313" key="3">
    <source>
        <dbReference type="EMBL" id="CAD7254891.1"/>
    </source>
</evidence>
<comment type="similarity">
    <text evidence="1">Belongs to the HupF/HypC family.</text>
</comment>
<dbReference type="Gene3D" id="3.40.30.10">
    <property type="entry name" value="Glutaredoxin"/>
    <property type="match status" value="1"/>
</dbReference>
<dbReference type="SUPFAM" id="SSF52833">
    <property type="entry name" value="Thioredoxin-like"/>
    <property type="match status" value="1"/>
</dbReference>
<accession>A0A7R9FTS9</accession>
<dbReference type="InterPro" id="IPR001109">
    <property type="entry name" value="Hydrogenase_HupF/HypC"/>
</dbReference>
<evidence type="ECO:0000256" key="1">
    <source>
        <dbReference type="ARBA" id="ARBA00006018"/>
    </source>
</evidence>
<dbReference type="InterPro" id="IPR010893">
    <property type="entry name" value="NiFe-hyd_mat_HyaE"/>
</dbReference>
<dbReference type="InterPro" id="IPR006894">
    <property type="entry name" value="HupH_Hydgase_express_prot_C"/>
</dbReference>
<dbReference type="PRINTS" id="PR00445">
    <property type="entry name" value="HUPFHYPC"/>
</dbReference>
<dbReference type="Gene3D" id="2.30.30.140">
    <property type="match status" value="1"/>
</dbReference>
<dbReference type="InterPro" id="IPR038527">
    <property type="entry name" value="HupH_C_sf"/>
</dbReference>
<dbReference type="Pfam" id="PF01455">
    <property type="entry name" value="HupF_HypC"/>
    <property type="match status" value="1"/>
</dbReference>
<dbReference type="Proteomes" id="UP000677054">
    <property type="component" value="Unassembled WGS sequence"/>
</dbReference>
<feature type="domain" description="HupH hydrogenase expression protein C-terminal" evidence="2">
    <location>
        <begin position="239"/>
        <end position="303"/>
    </location>
</feature>
<dbReference type="Gene3D" id="3.30.1370.140">
    <property type="entry name" value="HupH hydrogenase expression protein, C-terminal domain"/>
    <property type="match status" value="2"/>
</dbReference>
<feature type="non-terminal residue" evidence="3">
    <location>
        <position position="459"/>
    </location>
</feature>